<gene>
    <name evidence="2" type="ORF">KKP3000_001163</name>
</gene>
<protein>
    <submittedName>
        <fullName evidence="2">Uncharacterized protein</fullName>
    </submittedName>
</protein>
<feature type="transmembrane region" description="Helical" evidence="1">
    <location>
        <begin position="110"/>
        <end position="133"/>
    </location>
</feature>
<dbReference type="Proteomes" id="UP001579974">
    <property type="component" value="Unassembled WGS sequence"/>
</dbReference>
<feature type="transmembrane region" description="Helical" evidence="1">
    <location>
        <begin position="66"/>
        <end position="83"/>
    </location>
</feature>
<accession>A0ABV5AA66</accession>
<evidence type="ECO:0000256" key="1">
    <source>
        <dbReference type="SAM" id="Phobius"/>
    </source>
</evidence>
<keyword evidence="1" id="KW-0812">Transmembrane</keyword>
<keyword evidence="1" id="KW-1133">Transmembrane helix</keyword>
<proteinExistence type="predicted"/>
<evidence type="ECO:0000313" key="3">
    <source>
        <dbReference type="Proteomes" id="UP001579974"/>
    </source>
</evidence>
<organism evidence="2 3">
    <name type="scientific">Alicyclobacillus fastidiosus</name>
    <dbReference type="NCBI Taxonomy" id="392011"/>
    <lineage>
        <taxon>Bacteria</taxon>
        <taxon>Bacillati</taxon>
        <taxon>Bacillota</taxon>
        <taxon>Bacilli</taxon>
        <taxon>Bacillales</taxon>
        <taxon>Alicyclobacillaceae</taxon>
        <taxon>Alicyclobacillus</taxon>
    </lineage>
</organism>
<feature type="transmembrane region" description="Helical" evidence="1">
    <location>
        <begin position="258"/>
        <end position="278"/>
    </location>
</feature>
<sequence length="286" mass="32197">MRWLLRLYPRAWRDRYEEEMLAVLEDHKVTLSTIFDLVIGAIDANLHYVGLTDEVMNVVNRLRSSMVMTFCAFMLFGVGWSMLQRLTDPMNTFQAAAHAHPELSILHSSVFVVGCLAFSALFIGGLPVFWISVKKAFRKRQRNALIPFWLSISCLVLFALATGTLADWHHIAYAESHPFSFIIGYLMVFSILLIVGTISVSLVIARTEFELSDLRFVLIPEIVILFSMIAAVVLSTILIVLVTVHAPQLFHSQDVSSPMFMTGVVLMTFGTIITAMALRRGTLQRI</sequence>
<feature type="transmembrane region" description="Helical" evidence="1">
    <location>
        <begin position="178"/>
        <end position="204"/>
    </location>
</feature>
<comment type="caution">
    <text evidence="2">The sequence shown here is derived from an EMBL/GenBank/DDBJ whole genome shotgun (WGS) entry which is preliminary data.</text>
</comment>
<reference evidence="2 3" key="1">
    <citation type="journal article" date="2024" name="Int. J. Mol. Sci.">
        <title>Exploration of Alicyclobacillus spp. Genome in Search of Antibiotic Resistance.</title>
        <authorList>
            <person name="Bucka-Kolendo J."/>
            <person name="Kiousi D.E."/>
            <person name="Dekowska A."/>
            <person name="Mikolajczuk-Szczyrba A."/>
            <person name="Karadedos D.M."/>
            <person name="Michael P."/>
            <person name="Galanis A."/>
            <person name="Sokolowska B."/>
        </authorList>
    </citation>
    <scope>NUCLEOTIDE SEQUENCE [LARGE SCALE GENOMIC DNA]</scope>
    <source>
        <strain evidence="2 3">KKP 3000</strain>
    </source>
</reference>
<feature type="transmembrane region" description="Helical" evidence="1">
    <location>
        <begin position="145"/>
        <end position="166"/>
    </location>
</feature>
<keyword evidence="3" id="KW-1185">Reference proteome</keyword>
<dbReference type="RefSeq" id="WP_275475570.1">
    <property type="nucleotide sequence ID" value="NZ_CP162940.1"/>
</dbReference>
<keyword evidence="1" id="KW-0472">Membrane</keyword>
<name>A0ABV5AA66_9BACL</name>
<evidence type="ECO:0000313" key="2">
    <source>
        <dbReference type="EMBL" id="MFB5188730.1"/>
    </source>
</evidence>
<dbReference type="EMBL" id="JBDXSU010000001">
    <property type="protein sequence ID" value="MFB5188730.1"/>
    <property type="molecule type" value="Genomic_DNA"/>
</dbReference>
<feature type="transmembrane region" description="Helical" evidence="1">
    <location>
        <begin position="216"/>
        <end position="246"/>
    </location>
</feature>